<dbReference type="KEGG" id="dya:Dyak_GE21177"/>
<dbReference type="Gene3D" id="2.40.10.10">
    <property type="entry name" value="Trypsin-like serine proteases"/>
    <property type="match status" value="1"/>
</dbReference>
<dbReference type="SUPFAM" id="SSF50494">
    <property type="entry name" value="Trypsin-like serine proteases"/>
    <property type="match status" value="1"/>
</dbReference>
<dbReference type="PANTHER" id="PTHR24256">
    <property type="entry name" value="TRYPTASE-RELATED"/>
    <property type="match status" value="1"/>
</dbReference>
<dbReference type="HOGENOM" id="CLU_006842_0_3_1"/>
<name>B4NXT3_DROYA</name>
<dbReference type="OrthoDB" id="7468414at2759"/>
<reference evidence="5 6" key="1">
    <citation type="journal article" date="2007" name="Nature">
        <title>Evolution of genes and genomes on the Drosophila phylogeny.</title>
        <authorList>
            <consortium name="Drosophila 12 Genomes Consortium"/>
            <person name="Clark A.G."/>
            <person name="Eisen M.B."/>
            <person name="Smith D.R."/>
            <person name="Bergman C.M."/>
            <person name="Oliver B."/>
            <person name="Markow T.A."/>
            <person name="Kaufman T.C."/>
            <person name="Kellis M."/>
            <person name="Gelbart W."/>
            <person name="Iyer V.N."/>
            <person name="Pollard D.A."/>
            <person name="Sackton T.B."/>
            <person name="Larracuente A.M."/>
            <person name="Singh N.D."/>
            <person name="Abad J.P."/>
            <person name="Abt D.N."/>
            <person name="Adryan B."/>
            <person name="Aguade M."/>
            <person name="Akashi H."/>
            <person name="Anderson W.W."/>
            <person name="Aquadro C.F."/>
            <person name="Ardell D.H."/>
            <person name="Arguello R."/>
            <person name="Artieri C.G."/>
            <person name="Barbash D.A."/>
            <person name="Barker D."/>
            <person name="Barsanti P."/>
            <person name="Batterham P."/>
            <person name="Batzoglou S."/>
            <person name="Begun D."/>
            <person name="Bhutkar A."/>
            <person name="Blanco E."/>
            <person name="Bosak S.A."/>
            <person name="Bradley R.K."/>
            <person name="Brand A.D."/>
            <person name="Brent M.R."/>
            <person name="Brooks A.N."/>
            <person name="Brown R.H."/>
            <person name="Butlin R.K."/>
            <person name="Caggese C."/>
            <person name="Calvi B.R."/>
            <person name="Bernardo de Carvalho A."/>
            <person name="Caspi A."/>
            <person name="Castrezana S."/>
            <person name="Celniker S.E."/>
            <person name="Chang J.L."/>
            <person name="Chapple C."/>
            <person name="Chatterji S."/>
            <person name="Chinwalla A."/>
            <person name="Civetta A."/>
            <person name="Clifton S.W."/>
            <person name="Comeron J.M."/>
            <person name="Costello J.C."/>
            <person name="Coyne J.A."/>
            <person name="Daub J."/>
            <person name="David R.G."/>
            <person name="Delcher A.L."/>
            <person name="Delehaunty K."/>
            <person name="Do C.B."/>
            <person name="Ebling H."/>
            <person name="Edwards K."/>
            <person name="Eickbush T."/>
            <person name="Evans J.D."/>
            <person name="Filipski A."/>
            <person name="Findeiss S."/>
            <person name="Freyhult E."/>
            <person name="Fulton L."/>
            <person name="Fulton R."/>
            <person name="Garcia A.C."/>
            <person name="Gardiner A."/>
            <person name="Garfield D.A."/>
            <person name="Garvin B.E."/>
            <person name="Gibson G."/>
            <person name="Gilbert D."/>
            <person name="Gnerre S."/>
            <person name="Godfrey J."/>
            <person name="Good R."/>
            <person name="Gotea V."/>
            <person name="Gravely B."/>
            <person name="Greenberg A.J."/>
            <person name="Griffiths-Jones S."/>
            <person name="Gross S."/>
            <person name="Guigo R."/>
            <person name="Gustafson E.A."/>
            <person name="Haerty W."/>
            <person name="Hahn M.W."/>
            <person name="Halligan D.L."/>
            <person name="Halpern A.L."/>
            <person name="Halter G.M."/>
            <person name="Han M.V."/>
            <person name="Heger A."/>
            <person name="Hillier L."/>
            <person name="Hinrichs A.S."/>
            <person name="Holmes I."/>
            <person name="Hoskins R.A."/>
            <person name="Hubisz M.J."/>
            <person name="Hultmark D."/>
            <person name="Huntley M.A."/>
            <person name="Jaffe D.B."/>
            <person name="Jagadeeshan S."/>
            <person name="Jeck W.R."/>
            <person name="Johnson J."/>
            <person name="Jones C.D."/>
            <person name="Jordan W.C."/>
            <person name="Karpen G.H."/>
            <person name="Kataoka E."/>
            <person name="Keightley P.D."/>
            <person name="Kheradpour P."/>
            <person name="Kirkness E.F."/>
            <person name="Koerich L.B."/>
            <person name="Kristiansen K."/>
            <person name="Kudrna D."/>
            <person name="Kulathinal R.J."/>
            <person name="Kumar S."/>
            <person name="Kwok R."/>
            <person name="Lander E."/>
            <person name="Langley C.H."/>
            <person name="Lapoint R."/>
            <person name="Lazzaro B.P."/>
            <person name="Lee S.J."/>
            <person name="Levesque L."/>
            <person name="Li R."/>
            <person name="Lin C.F."/>
            <person name="Lin M.F."/>
            <person name="Lindblad-Toh K."/>
            <person name="Llopart A."/>
            <person name="Long M."/>
            <person name="Low L."/>
            <person name="Lozovsky E."/>
            <person name="Lu J."/>
            <person name="Luo M."/>
            <person name="Machado C.A."/>
            <person name="Makalowski W."/>
            <person name="Marzo M."/>
            <person name="Matsuda M."/>
            <person name="Matzkin L."/>
            <person name="McAllister B."/>
            <person name="McBride C.S."/>
            <person name="McKernan B."/>
            <person name="McKernan K."/>
            <person name="Mendez-Lago M."/>
            <person name="Minx P."/>
            <person name="Mollenhauer M.U."/>
            <person name="Montooth K."/>
            <person name="Mount S.M."/>
            <person name="Mu X."/>
            <person name="Myers E."/>
            <person name="Negre B."/>
            <person name="Newfeld S."/>
            <person name="Nielsen R."/>
            <person name="Noor M.A."/>
            <person name="O'Grady P."/>
            <person name="Pachter L."/>
            <person name="Papaceit M."/>
            <person name="Parisi M.J."/>
            <person name="Parisi M."/>
            <person name="Parts L."/>
            <person name="Pedersen J.S."/>
            <person name="Pesole G."/>
            <person name="Phillippy A.M."/>
            <person name="Ponting C.P."/>
            <person name="Pop M."/>
            <person name="Porcelli D."/>
            <person name="Powell J.R."/>
            <person name="Prohaska S."/>
            <person name="Pruitt K."/>
            <person name="Puig M."/>
            <person name="Quesneville H."/>
            <person name="Ram K.R."/>
            <person name="Rand D."/>
            <person name="Rasmussen M.D."/>
            <person name="Reed L.K."/>
            <person name="Reenan R."/>
            <person name="Reily A."/>
            <person name="Remington K.A."/>
            <person name="Rieger T.T."/>
            <person name="Ritchie M.G."/>
            <person name="Robin C."/>
            <person name="Rogers Y.H."/>
            <person name="Rohde C."/>
            <person name="Rozas J."/>
            <person name="Rubenfield M.J."/>
            <person name="Ruiz A."/>
            <person name="Russo S."/>
            <person name="Salzberg S.L."/>
            <person name="Sanchez-Gracia A."/>
            <person name="Saranga D.J."/>
            <person name="Sato H."/>
            <person name="Schaeffer S.W."/>
            <person name="Schatz M.C."/>
            <person name="Schlenke T."/>
            <person name="Schwartz R."/>
            <person name="Segarra C."/>
            <person name="Singh R.S."/>
            <person name="Sirot L."/>
            <person name="Sirota M."/>
            <person name="Sisneros N.B."/>
            <person name="Smith C.D."/>
            <person name="Smith T.F."/>
            <person name="Spieth J."/>
            <person name="Stage D.E."/>
            <person name="Stark A."/>
            <person name="Stephan W."/>
            <person name="Strausberg R.L."/>
            <person name="Strempel S."/>
            <person name="Sturgill D."/>
            <person name="Sutton G."/>
            <person name="Sutton G.G."/>
            <person name="Tao W."/>
            <person name="Teichmann S."/>
            <person name="Tobari Y.N."/>
            <person name="Tomimura Y."/>
            <person name="Tsolas J.M."/>
            <person name="Valente V.L."/>
            <person name="Venter E."/>
            <person name="Venter J.C."/>
            <person name="Vicario S."/>
            <person name="Vieira F.G."/>
            <person name="Vilella A.J."/>
            <person name="Villasante A."/>
            <person name="Walenz B."/>
            <person name="Wang J."/>
            <person name="Wasserman M."/>
            <person name="Watts T."/>
            <person name="Wilson D."/>
            <person name="Wilson R.K."/>
            <person name="Wing R.A."/>
            <person name="Wolfner M.F."/>
            <person name="Wong A."/>
            <person name="Wong G.K."/>
            <person name="Wu C.I."/>
            <person name="Wu G."/>
            <person name="Yamamoto D."/>
            <person name="Yang H.P."/>
            <person name="Yang S.P."/>
            <person name="Yorke J.A."/>
            <person name="Yoshida K."/>
            <person name="Zdobnov E."/>
            <person name="Zhang P."/>
            <person name="Zhang Y."/>
            <person name="Zimin A.V."/>
            <person name="Baldwin J."/>
            <person name="Abdouelleil A."/>
            <person name="Abdulkadir J."/>
            <person name="Abebe A."/>
            <person name="Abera B."/>
            <person name="Abreu J."/>
            <person name="Acer S.C."/>
            <person name="Aftuck L."/>
            <person name="Alexander A."/>
            <person name="An P."/>
            <person name="Anderson E."/>
            <person name="Anderson S."/>
            <person name="Arachi H."/>
            <person name="Azer M."/>
            <person name="Bachantsang P."/>
            <person name="Barry A."/>
            <person name="Bayul T."/>
            <person name="Berlin A."/>
            <person name="Bessette D."/>
            <person name="Bloom T."/>
            <person name="Blye J."/>
            <person name="Boguslavskiy L."/>
            <person name="Bonnet C."/>
            <person name="Boukhgalter B."/>
            <person name="Bourzgui I."/>
            <person name="Brown A."/>
            <person name="Cahill P."/>
            <person name="Channer S."/>
            <person name="Cheshatsang Y."/>
            <person name="Chuda L."/>
            <person name="Citroen M."/>
            <person name="Collymore A."/>
            <person name="Cooke P."/>
            <person name="Costello M."/>
            <person name="D'Aco K."/>
            <person name="Daza R."/>
            <person name="De Haan G."/>
            <person name="DeGray S."/>
            <person name="DeMaso C."/>
            <person name="Dhargay N."/>
            <person name="Dooley K."/>
            <person name="Dooley E."/>
            <person name="Doricent M."/>
            <person name="Dorje P."/>
            <person name="Dorjee K."/>
            <person name="Dupes A."/>
            <person name="Elong R."/>
            <person name="Falk J."/>
            <person name="Farina A."/>
            <person name="Faro S."/>
            <person name="Ferguson D."/>
            <person name="Fisher S."/>
            <person name="Foley C.D."/>
            <person name="Franke A."/>
            <person name="Friedrich D."/>
            <person name="Gadbois L."/>
            <person name="Gearin G."/>
            <person name="Gearin C.R."/>
            <person name="Giannoukos G."/>
            <person name="Goode T."/>
            <person name="Graham J."/>
            <person name="Grandbois E."/>
            <person name="Grewal S."/>
            <person name="Gyaltsen K."/>
            <person name="Hafez N."/>
            <person name="Hagos B."/>
            <person name="Hall J."/>
            <person name="Henson C."/>
            <person name="Hollinger A."/>
            <person name="Honan T."/>
            <person name="Huard M.D."/>
            <person name="Hughes L."/>
            <person name="Hurhula B."/>
            <person name="Husby M.E."/>
            <person name="Kamat A."/>
            <person name="Kanga B."/>
            <person name="Kashin S."/>
            <person name="Khazanovich D."/>
            <person name="Kisner P."/>
            <person name="Lance K."/>
            <person name="Lara M."/>
            <person name="Lee W."/>
            <person name="Lennon N."/>
            <person name="Letendre F."/>
            <person name="LeVine R."/>
            <person name="Lipovsky A."/>
            <person name="Liu X."/>
            <person name="Liu J."/>
            <person name="Liu S."/>
            <person name="Lokyitsang T."/>
            <person name="Lokyitsang Y."/>
            <person name="Lubonja R."/>
            <person name="Lui A."/>
            <person name="MacDonald P."/>
            <person name="Magnisalis V."/>
            <person name="Maru K."/>
            <person name="Matthews C."/>
            <person name="McCusker W."/>
            <person name="McDonough S."/>
            <person name="Mehta T."/>
            <person name="Meldrim J."/>
            <person name="Meneus L."/>
            <person name="Mihai O."/>
            <person name="Mihalev A."/>
            <person name="Mihova T."/>
            <person name="Mittelman R."/>
            <person name="Mlenga V."/>
            <person name="Montmayeur A."/>
            <person name="Mulrain L."/>
            <person name="Navidi A."/>
            <person name="Naylor J."/>
            <person name="Negash T."/>
            <person name="Nguyen T."/>
            <person name="Nguyen N."/>
            <person name="Nicol R."/>
            <person name="Norbu C."/>
            <person name="Norbu N."/>
            <person name="Novod N."/>
            <person name="O'Neill B."/>
            <person name="Osman S."/>
            <person name="Markiewicz E."/>
            <person name="Oyono O.L."/>
            <person name="Patti C."/>
            <person name="Phunkhang P."/>
            <person name="Pierre F."/>
            <person name="Priest M."/>
            <person name="Raghuraman S."/>
            <person name="Rege F."/>
            <person name="Reyes R."/>
            <person name="Rise C."/>
            <person name="Rogov P."/>
            <person name="Ross K."/>
            <person name="Ryan E."/>
            <person name="Settipalli S."/>
            <person name="Shea T."/>
            <person name="Sherpa N."/>
            <person name="Shi L."/>
            <person name="Shih D."/>
            <person name="Sparrow T."/>
            <person name="Spaulding J."/>
            <person name="Stalker J."/>
            <person name="Stange-Thomann N."/>
            <person name="Stavropoulos S."/>
            <person name="Stone C."/>
            <person name="Strader C."/>
            <person name="Tesfaye S."/>
            <person name="Thomson T."/>
            <person name="Thoulutsang Y."/>
            <person name="Thoulutsang D."/>
            <person name="Topham K."/>
            <person name="Topping I."/>
            <person name="Tsamla T."/>
            <person name="Vassiliev H."/>
            <person name="Vo A."/>
            <person name="Wangchuk T."/>
            <person name="Wangdi T."/>
            <person name="Weiand M."/>
            <person name="Wilkinson J."/>
            <person name="Wilson A."/>
            <person name="Yadav S."/>
            <person name="Young G."/>
            <person name="Yu Q."/>
            <person name="Zembek L."/>
            <person name="Zhong D."/>
            <person name="Zimmer A."/>
            <person name="Zwirko Z."/>
            <person name="Jaffe D.B."/>
            <person name="Alvarez P."/>
            <person name="Brockman W."/>
            <person name="Butler J."/>
            <person name="Chin C."/>
            <person name="Gnerre S."/>
            <person name="Grabherr M."/>
            <person name="Kleber M."/>
            <person name="Mauceli E."/>
            <person name="MacCallum I."/>
        </authorList>
    </citation>
    <scope>NUCLEOTIDE SEQUENCE [LARGE SCALE GENOMIC DNA]</scope>
    <source>
        <strain evidence="6">Tai18E2 / Tucson 14021-0261.01</strain>
    </source>
</reference>
<evidence type="ECO:0000313" key="6">
    <source>
        <dbReference type="Proteomes" id="UP000002282"/>
    </source>
</evidence>
<dbReference type="InterPro" id="IPR043504">
    <property type="entry name" value="Peptidase_S1_PA_chymotrypsin"/>
</dbReference>
<dbReference type="AlphaFoldDB" id="B4NXT3"/>
<feature type="signal peptide" evidence="3">
    <location>
        <begin position="1"/>
        <end position="17"/>
    </location>
</feature>
<dbReference type="GO" id="GO:0004252">
    <property type="term" value="F:serine-type endopeptidase activity"/>
    <property type="evidence" value="ECO:0007669"/>
    <property type="project" value="InterPro"/>
</dbReference>
<dbReference type="InterPro" id="IPR051487">
    <property type="entry name" value="Ser/Thr_Proteases_Immune/Dev"/>
</dbReference>
<dbReference type="InterPro" id="IPR009003">
    <property type="entry name" value="Peptidase_S1_PA"/>
</dbReference>
<evidence type="ECO:0000259" key="4">
    <source>
        <dbReference type="PROSITE" id="PS50240"/>
    </source>
</evidence>
<gene>
    <name evidence="5" type="primary">Dyak\GE21177</name>
    <name evidence="5" type="synonym">dyak_GLEANR_496</name>
    <name evidence="5" type="synonym">GE21177</name>
    <name evidence="5" type="ORF">Dyak_GE21177</name>
</gene>
<keyword evidence="5" id="KW-0378">Hydrolase</keyword>
<evidence type="ECO:0000256" key="3">
    <source>
        <dbReference type="SAM" id="SignalP"/>
    </source>
</evidence>
<keyword evidence="6" id="KW-1185">Reference proteome</keyword>
<dbReference type="Proteomes" id="UP000002282">
    <property type="component" value="Chromosome 2L"/>
</dbReference>
<keyword evidence="1" id="KW-1015">Disulfide bond</keyword>
<accession>B4NXT3</accession>
<evidence type="ECO:0000256" key="2">
    <source>
        <dbReference type="ARBA" id="ARBA00024195"/>
    </source>
</evidence>
<proteinExistence type="inferred from homology"/>
<evidence type="ECO:0000313" key="5">
    <source>
        <dbReference type="EMBL" id="EDW89708.2"/>
    </source>
</evidence>
<dbReference type="GO" id="GO:0006508">
    <property type="term" value="P:proteolysis"/>
    <property type="evidence" value="ECO:0007669"/>
    <property type="project" value="InterPro"/>
</dbReference>
<feature type="chain" id="PRO_5006458605" description="Peptidase S1 domain-containing protein" evidence="3">
    <location>
        <begin position="18"/>
        <end position="362"/>
    </location>
</feature>
<dbReference type="InterPro" id="IPR001254">
    <property type="entry name" value="Trypsin_dom"/>
</dbReference>
<dbReference type="eggNOG" id="KOG3627">
    <property type="taxonomic scope" value="Eukaryota"/>
</dbReference>
<organism evidence="5 6">
    <name type="scientific">Drosophila yakuba</name>
    <name type="common">Fruit fly</name>
    <dbReference type="NCBI Taxonomy" id="7245"/>
    <lineage>
        <taxon>Eukaryota</taxon>
        <taxon>Metazoa</taxon>
        <taxon>Ecdysozoa</taxon>
        <taxon>Arthropoda</taxon>
        <taxon>Hexapoda</taxon>
        <taxon>Insecta</taxon>
        <taxon>Pterygota</taxon>
        <taxon>Neoptera</taxon>
        <taxon>Endopterygota</taxon>
        <taxon>Diptera</taxon>
        <taxon>Brachycera</taxon>
        <taxon>Muscomorpha</taxon>
        <taxon>Ephydroidea</taxon>
        <taxon>Drosophilidae</taxon>
        <taxon>Drosophila</taxon>
        <taxon>Sophophora</taxon>
    </lineage>
</organism>
<dbReference type="SMART" id="SM00020">
    <property type="entry name" value="Tryp_SPc"/>
    <property type="match status" value="1"/>
</dbReference>
<dbReference type="Pfam" id="PF00089">
    <property type="entry name" value="Trypsin"/>
    <property type="match status" value="1"/>
</dbReference>
<dbReference type="SMR" id="B4NXT3"/>
<reference evidence="5 6" key="2">
    <citation type="journal article" date="2007" name="PLoS Biol.">
        <title>Principles of genome evolution in the Drosophila melanogaster species group.</title>
        <authorList>
            <person name="Ranz J.M."/>
            <person name="Maurin D."/>
            <person name="Chan Y.S."/>
            <person name="von Grotthuss M."/>
            <person name="Hillier L.W."/>
            <person name="Roote J."/>
            <person name="Ashburner M."/>
            <person name="Bergman C.M."/>
        </authorList>
    </citation>
    <scope>NUCLEOTIDE SEQUENCE [LARGE SCALE GENOMIC DNA]</scope>
    <source>
        <strain evidence="6">Tai18E2 / Tucson 14021-0261.01</strain>
    </source>
</reference>
<evidence type="ECO:0000256" key="1">
    <source>
        <dbReference type="ARBA" id="ARBA00023157"/>
    </source>
</evidence>
<dbReference type="EMBL" id="CM000157">
    <property type="protein sequence ID" value="EDW89708.2"/>
    <property type="molecule type" value="Genomic_DNA"/>
</dbReference>
<feature type="domain" description="Peptidase S1" evidence="4">
    <location>
        <begin position="135"/>
        <end position="356"/>
    </location>
</feature>
<comment type="similarity">
    <text evidence="2">Belongs to the peptidase S1 family. CLIP subfamily.</text>
</comment>
<sequence length="362" mass="40391">MFLITISLLAFFSGALGEAEDIDESADLGFGLPEEIMSTATTSIPSTRTDPIPIAKKRYCGLFSNKSCVKRSDCSTTVRSGSKLTVDLRVKSTNGCHYLEVCCHPDDMLSPMNGTIPLGFKQCGIGNAGGIFMNLLGGRLETSLAEYPYMVAILDTGQRFLCNGVLIGYKVVLTTATCLAPEQSLVVRAGDWDLASDREFVPHVDLNVQYRIVHQQFNWDSTKHNIALLILTEEFPRVQHIIPICLDHKGVDLEYESCFVTGWNYRLMNRLRPTRNIVLRLDMDVEENMFSNTSTSPVLSAVPRAEQPMYAKGAPLVCPTESSRYYVVGAWSTSLNGAIQFTDIRKFKEWIYQEVLPYNIVI</sequence>
<protein>
    <recommendedName>
        <fullName evidence="4">Peptidase S1 domain-containing protein</fullName>
    </recommendedName>
</protein>
<dbReference type="PROSITE" id="PS50240">
    <property type="entry name" value="TRYPSIN_DOM"/>
    <property type="match status" value="1"/>
</dbReference>
<keyword evidence="3" id="KW-0732">Signal</keyword>